<dbReference type="EMBL" id="CP096983">
    <property type="protein sequence ID" value="URZ11311.1"/>
    <property type="molecule type" value="Genomic_DNA"/>
</dbReference>
<dbReference type="Proteomes" id="UP000190951">
    <property type="component" value="Chromosome"/>
</dbReference>
<dbReference type="InterPro" id="IPR002826">
    <property type="entry name" value="MptE-like"/>
</dbReference>
<dbReference type="KEGG" id="crw:CROST_020280"/>
<name>A0A9Q8UJ78_9CLOT</name>
<proteinExistence type="predicted"/>
<dbReference type="RefSeq" id="WP_250932036.1">
    <property type="nucleotide sequence ID" value="NZ_CP096983.1"/>
</dbReference>
<feature type="domain" description="6-hydroxymethylpterin diphosphokinase MptE-like" evidence="2">
    <location>
        <begin position="192"/>
        <end position="362"/>
    </location>
</feature>
<dbReference type="PANTHER" id="PTHR41786:SF1">
    <property type="entry name" value="6-HYDROXYMETHYLPTERIN DIPHOSPHOKINASE MPTE-LIKE DOMAIN-CONTAINING PROTEIN"/>
    <property type="match status" value="1"/>
</dbReference>
<accession>A0A9Q8UJ78</accession>
<protein>
    <recommendedName>
        <fullName evidence="2">6-hydroxymethylpterin diphosphokinase MptE-like domain-containing protein</fullName>
    </recommendedName>
</protein>
<dbReference type="PANTHER" id="PTHR41786">
    <property type="entry name" value="MOTILITY ACCESSORY FACTOR MAF"/>
    <property type="match status" value="1"/>
</dbReference>
<gene>
    <name evidence="3" type="ORF">CROST_020280</name>
</gene>
<evidence type="ECO:0000256" key="1">
    <source>
        <dbReference type="SAM" id="Coils"/>
    </source>
</evidence>
<dbReference type="AlphaFoldDB" id="A0A9Q8UJ78"/>
<sequence length="591" mass="67897">MNTITEITLNNISKEESGYCIEKSKDDKNIMKCFKNGKSIYLGSKYNVQRDIENFLKDIGEYNKESVFICFGLGAGEHIKELLNITENNLIIIIEHDNKVINAFVSKEENLELLRRDRVILTNFCGTDMIRAFQVMIPKDEVNNTNFAFFANYKRVYEKEAIETYKIYANFLNGALIEINTMIVHSKHFYESFMKNLKYILDSVPVNNFKEKFNKNMPAVVVSAGPSLEKNIHFLKEYKDKCVIITGGRTLKTLLDLGINPDYVCVIDPDIPAYNVMQGTFNCNSPLVFCEYTYSDILRDYKGEKVFFNDIGMLGIQKEFLNYDVDNIYEGGSVAHVCAGLGVYIGCDPIIFIGQDLAYTNDKAHSSSAGDTVIGNKKIIYVENIDGGMVKTDSVLNHYRLKIEEMIIFYKQNNFINSTEGGANIKGTKVIPLKKALEKYCSKEKQSTWIDWKISDRISKNEVINKLVHAKMKMQILKKELEKYIDLCNSFLENEKNWNKTSINSLNKKLSKIDKLINSSIKEMEFMRNLMIPNIYEVSMDKKYKEKYNEIEKDKIKRIYKKNLLLYNGIIGSIVDAIPDVEACIKSLEGI</sequence>
<evidence type="ECO:0000313" key="4">
    <source>
        <dbReference type="Proteomes" id="UP000190951"/>
    </source>
</evidence>
<feature type="coiled-coil region" evidence="1">
    <location>
        <begin position="460"/>
        <end position="487"/>
    </location>
</feature>
<dbReference type="Pfam" id="PF01973">
    <property type="entry name" value="MptE-like"/>
    <property type="match status" value="1"/>
</dbReference>
<evidence type="ECO:0000313" key="3">
    <source>
        <dbReference type="EMBL" id="URZ11311.1"/>
    </source>
</evidence>
<keyword evidence="1" id="KW-0175">Coiled coil</keyword>
<keyword evidence="4" id="KW-1185">Reference proteome</keyword>
<organism evidence="3 4">
    <name type="scientific">Clostridium felsineum</name>
    <dbReference type="NCBI Taxonomy" id="36839"/>
    <lineage>
        <taxon>Bacteria</taxon>
        <taxon>Bacillati</taxon>
        <taxon>Bacillota</taxon>
        <taxon>Clostridia</taxon>
        <taxon>Eubacteriales</taxon>
        <taxon>Clostridiaceae</taxon>
        <taxon>Clostridium</taxon>
    </lineage>
</organism>
<evidence type="ECO:0000259" key="2">
    <source>
        <dbReference type="Pfam" id="PF01973"/>
    </source>
</evidence>
<reference evidence="3 4" key="1">
    <citation type="submission" date="2022-04" db="EMBL/GenBank/DDBJ databases">
        <title>Genome sequence of C. roseum typestrain.</title>
        <authorList>
            <person name="Poehlein A."/>
            <person name="Schoch T."/>
            <person name="Duerre P."/>
            <person name="Daniel R."/>
        </authorList>
    </citation>
    <scope>NUCLEOTIDE SEQUENCE [LARGE SCALE GENOMIC DNA]</scope>
    <source>
        <strain evidence="3 4">DSM 7320</strain>
    </source>
</reference>